<name>A0A8X6PSS3_NEPPI</name>
<dbReference type="SUPFAM" id="SSF81301">
    <property type="entry name" value="Nucleotidyltransferase"/>
    <property type="match status" value="1"/>
</dbReference>
<proteinExistence type="predicted"/>
<dbReference type="AlphaFoldDB" id="A0A8X6PSS3"/>
<dbReference type="OrthoDB" id="407432at2759"/>
<dbReference type="GO" id="GO:1990817">
    <property type="term" value="F:poly(A) RNA polymerase activity"/>
    <property type="evidence" value="ECO:0007669"/>
    <property type="project" value="TreeGrafter"/>
</dbReference>
<keyword evidence="3" id="KW-1185">Reference proteome</keyword>
<dbReference type="InterPro" id="IPR043519">
    <property type="entry name" value="NT_sf"/>
</dbReference>
<comment type="caution">
    <text evidence="2">The sequence shown here is derived from an EMBL/GenBank/DDBJ whole genome shotgun (WGS) entry which is preliminary data.</text>
</comment>
<dbReference type="Gene3D" id="1.10.1410.10">
    <property type="match status" value="1"/>
</dbReference>
<evidence type="ECO:0000313" key="2">
    <source>
        <dbReference type="EMBL" id="GFT78930.1"/>
    </source>
</evidence>
<evidence type="ECO:0000313" key="3">
    <source>
        <dbReference type="Proteomes" id="UP000887013"/>
    </source>
</evidence>
<dbReference type="CDD" id="cd05402">
    <property type="entry name" value="NT_PAP_TUTase"/>
    <property type="match status" value="1"/>
</dbReference>
<dbReference type="InterPro" id="IPR054708">
    <property type="entry name" value="MTPAP-like_central"/>
</dbReference>
<dbReference type="PANTHER" id="PTHR12271">
    <property type="entry name" value="POLY A POLYMERASE CID PAP -RELATED"/>
    <property type="match status" value="1"/>
</dbReference>
<dbReference type="SUPFAM" id="SSF81631">
    <property type="entry name" value="PAP/OAS1 substrate-binding domain"/>
    <property type="match status" value="1"/>
</dbReference>
<dbReference type="Pfam" id="PF22600">
    <property type="entry name" value="MTPAP-like_central"/>
    <property type="match status" value="1"/>
</dbReference>
<dbReference type="Gene3D" id="3.30.460.10">
    <property type="entry name" value="Beta Polymerase, domain 2"/>
    <property type="match status" value="1"/>
</dbReference>
<dbReference type="EMBL" id="BMAW01118262">
    <property type="protein sequence ID" value="GFT78930.1"/>
    <property type="molecule type" value="Genomic_DNA"/>
</dbReference>
<accession>A0A8X6PSS3</accession>
<evidence type="ECO:0000259" key="1">
    <source>
        <dbReference type="Pfam" id="PF22600"/>
    </source>
</evidence>
<protein>
    <submittedName>
        <fullName evidence="2">Speckle targeted PIP5K1A-regulated poly(A) polymerase</fullName>
    </submittedName>
</protein>
<dbReference type="PANTHER" id="PTHR12271:SF127">
    <property type="entry name" value="SPECKLE TARGETED PIP5K1A-REGULATED POLY(A) POLYMERASE"/>
    <property type="match status" value="1"/>
</dbReference>
<reference evidence="2" key="1">
    <citation type="submission" date="2020-08" db="EMBL/GenBank/DDBJ databases">
        <title>Multicomponent nature underlies the extraordinary mechanical properties of spider dragline silk.</title>
        <authorList>
            <person name="Kono N."/>
            <person name="Nakamura H."/>
            <person name="Mori M."/>
            <person name="Yoshida Y."/>
            <person name="Ohtoshi R."/>
            <person name="Malay A.D."/>
            <person name="Moran D.A.P."/>
            <person name="Tomita M."/>
            <person name="Numata K."/>
            <person name="Arakawa K."/>
        </authorList>
    </citation>
    <scope>NUCLEOTIDE SEQUENCE</scope>
</reference>
<gene>
    <name evidence="2" type="primary">tut1</name>
    <name evidence="2" type="ORF">NPIL_703362</name>
</gene>
<dbReference type="Proteomes" id="UP000887013">
    <property type="component" value="Unassembled WGS sequence"/>
</dbReference>
<dbReference type="GO" id="GO:0031123">
    <property type="term" value="P:RNA 3'-end processing"/>
    <property type="evidence" value="ECO:0007669"/>
    <property type="project" value="TreeGrafter"/>
</dbReference>
<feature type="domain" description="Poly(A) RNA polymerase mitochondrial-like central palm" evidence="1">
    <location>
        <begin position="90"/>
        <end position="247"/>
    </location>
</feature>
<organism evidence="2 3">
    <name type="scientific">Nephila pilipes</name>
    <name type="common">Giant wood spider</name>
    <name type="synonym">Nephila maculata</name>
    <dbReference type="NCBI Taxonomy" id="299642"/>
    <lineage>
        <taxon>Eukaryota</taxon>
        <taxon>Metazoa</taxon>
        <taxon>Ecdysozoa</taxon>
        <taxon>Arthropoda</taxon>
        <taxon>Chelicerata</taxon>
        <taxon>Arachnida</taxon>
        <taxon>Araneae</taxon>
        <taxon>Araneomorphae</taxon>
        <taxon>Entelegynae</taxon>
        <taxon>Araneoidea</taxon>
        <taxon>Nephilidae</taxon>
        <taxon>Nephila</taxon>
    </lineage>
</organism>
<sequence length="603" mass="70431">MYYNIISVFCNKKYSEENNVWLPYTKQQHSNLSTSAALLKKHHTTKNWKYMIRDGKKPDNESIPHCVEEGNDAINHSILMSKLQNCSSVSEQIETFVSEISLSPEDLKKRTAFCKSLEEIFKIYFPKFKLYQFGSSVNGLGFRGCDLDLCLQTNFEDEEYVTLKDVPTPHEVKEGIIPPESVLRMTPLFLLRFIRRVLFDHFPDMTKILLIKARCPILRFYSSEYNIFCDFSCESKTSVRNTMILRLLGYMDIRFPTLTKIIRYWGKYGGFVGDIEMFNSYAFSLLVVHFLQTRNPPILPPIKEVVLKSEYLQQVALEDTELMFEDLKHFSSSKNSKTVEELLREFFFHYLTYDFTRIMQPSTSSSIPLSSYVPDEHFPTDKFEVNTLNIQDPFRPNFNVTAGPNFKYCKYFLNSLLQVCMAYQNNSFDVPKAERWGLSLVFNEPVPEIKMHKEWQIHQNHTIEILPVPDAASKLKKILNHVLLFNCTTYHIPPEKCTNTKTLLNLHCKAYNNTWHGRDWAAEKYKKSNNLSLLEFEHLISKELITQSNDRKSLVSEFTCELQESIENNETKLTVHLSFKESKPPILAVFLKEFIPSILKNFE</sequence>